<organism evidence="1 2">
    <name type="scientific">Arachis hypogaea</name>
    <name type="common">Peanut</name>
    <dbReference type="NCBI Taxonomy" id="3818"/>
    <lineage>
        <taxon>Eukaryota</taxon>
        <taxon>Viridiplantae</taxon>
        <taxon>Streptophyta</taxon>
        <taxon>Embryophyta</taxon>
        <taxon>Tracheophyta</taxon>
        <taxon>Spermatophyta</taxon>
        <taxon>Magnoliopsida</taxon>
        <taxon>eudicotyledons</taxon>
        <taxon>Gunneridae</taxon>
        <taxon>Pentapetalae</taxon>
        <taxon>rosids</taxon>
        <taxon>fabids</taxon>
        <taxon>Fabales</taxon>
        <taxon>Fabaceae</taxon>
        <taxon>Papilionoideae</taxon>
        <taxon>50 kb inversion clade</taxon>
        <taxon>dalbergioids sensu lato</taxon>
        <taxon>Dalbergieae</taxon>
        <taxon>Pterocarpus clade</taxon>
        <taxon>Arachis</taxon>
    </lineage>
</organism>
<proteinExistence type="predicted"/>
<gene>
    <name evidence="1" type="ORF">Ahy_B04g070404</name>
</gene>
<dbReference type="AlphaFoldDB" id="A0A444ZGS3"/>
<protein>
    <submittedName>
        <fullName evidence="1">Uncharacterized protein</fullName>
    </submittedName>
</protein>
<evidence type="ECO:0000313" key="2">
    <source>
        <dbReference type="Proteomes" id="UP000289738"/>
    </source>
</evidence>
<name>A0A444ZGS3_ARAHY</name>
<sequence length="32" mass="3848">MRERNWFTLSRLTPLKAMCKPRPIVNKVFSNI</sequence>
<evidence type="ECO:0000313" key="1">
    <source>
        <dbReference type="EMBL" id="RYR13372.1"/>
    </source>
</evidence>
<dbReference type="EMBL" id="SDMP01000014">
    <property type="protein sequence ID" value="RYR13372.1"/>
    <property type="molecule type" value="Genomic_DNA"/>
</dbReference>
<dbReference type="Proteomes" id="UP000289738">
    <property type="component" value="Chromosome B04"/>
</dbReference>
<accession>A0A444ZGS3</accession>
<comment type="caution">
    <text evidence="1">The sequence shown here is derived from an EMBL/GenBank/DDBJ whole genome shotgun (WGS) entry which is preliminary data.</text>
</comment>
<keyword evidence="2" id="KW-1185">Reference proteome</keyword>
<reference evidence="1 2" key="1">
    <citation type="submission" date="2019-01" db="EMBL/GenBank/DDBJ databases">
        <title>Sequencing of cultivated peanut Arachis hypogaea provides insights into genome evolution and oil improvement.</title>
        <authorList>
            <person name="Chen X."/>
        </authorList>
    </citation>
    <scope>NUCLEOTIDE SEQUENCE [LARGE SCALE GENOMIC DNA]</scope>
    <source>
        <strain evidence="2">cv. Fuhuasheng</strain>
        <tissue evidence="1">Leaves</tissue>
    </source>
</reference>